<organism evidence="7 8">
    <name type="scientific">Pterulicium gracile</name>
    <dbReference type="NCBI Taxonomy" id="1884261"/>
    <lineage>
        <taxon>Eukaryota</taxon>
        <taxon>Fungi</taxon>
        <taxon>Dikarya</taxon>
        <taxon>Basidiomycota</taxon>
        <taxon>Agaricomycotina</taxon>
        <taxon>Agaricomycetes</taxon>
        <taxon>Agaricomycetidae</taxon>
        <taxon>Agaricales</taxon>
        <taxon>Pleurotineae</taxon>
        <taxon>Pterulaceae</taxon>
        <taxon>Pterulicium</taxon>
    </lineage>
</organism>
<dbReference type="InterPro" id="IPR017904">
    <property type="entry name" value="ADF/Cofilin"/>
</dbReference>
<dbReference type="SMART" id="SM00102">
    <property type="entry name" value="ADF"/>
    <property type="match status" value="1"/>
</dbReference>
<dbReference type="EMBL" id="ML178824">
    <property type="protein sequence ID" value="TFL01685.1"/>
    <property type="molecule type" value="Genomic_DNA"/>
</dbReference>
<evidence type="ECO:0000256" key="3">
    <source>
        <dbReference type="ARBA" id="ARBA00015630"/>
    </source>
</evidence>
<reference evidence="7 8" key="1">
    <citation type="journal article" date="2019" name="Nat. Ecol. Evol.">
        <title>Megaphylogeny resolves global patterns of mushroom evolution.</title>
        <authorList>
            <person name="Varga T."/>
            <person name="Krizsan K."/>
            <person name="Foldi C."/>
            <person name="Dima B."/>
            <person name="Sanchez-Garcia M."/>
            <person name="Sanchez-Ramirez S."/>
            <person name="Szollosi G.J."/>
            <person name="Szarkandi J.G."/>
            <person name="Papp V."/>
            <person name="Albert L."/>
            <person name="Andreopoulos W."/>
            <person name="Angelini C."/>
            <person name="Antonin V."/>
            <person name="Barry K.W."/>
            <person name="Bougher N.L."/>
            <person name="Buchanan P."/>
            <person name="Buyck B."/>
            <person name="Bense V."/>
            <person name="Catcheside P."/>
            <person name="Chovatia M."/>
            <person name="Cooper J."/>
            <person name="Damon W."/>
            <person name="Desjardin D."/>
            <person name="Finy P."/>
            <person name="Geml J."/>
            <person name="Haridas S."/>
            <person name="Hughes K."/>
            <person name="Justo A."/>
            <person name="Karasinski D."/>
            <person name="Kautmanova I."/>
            <person name="Kiss B."/>
            <person name="Kocsube S."/>
            <person name="Kotiranta H."/>
            <person name="LaButti K.M."/>
            <person name="Lechner B.E."/>
            <person name="Liimatainen K."/>
            <person name="Lipzen A."/>
            <person name="Lukacs Z."/>
            <person name="Mihaltcheva S."/>
            <person name="Morgado L.N."/>
            <person name="Niskanen T."/>
            <person name="Noordeloos M.E."/>
            <person name="Ohm R.A."/>
            <person name="Ortiz-Santana B."/>
            <person name="Ovrebo C."/>
            <person name="Racz N."/>
            <person name="Riley R."/>
            <person name="Savchenko A."/>
            <person name="Shiryaev A."/>
            <person name="Soop K."/>
            <person name="Spirin V."/>
            <person name="Szebenyi C."/>
            <person name="Tomsovsky M."/>
            <person name="Tulloss R.E."/>
            <person name="Uehling J."/>
            <person name="Grigoriev I.V."/>
            <person name="Vagvolgyi C."/>
            <person name="Papp T."/>
            <person name="Martin F.M."/>
            <person name="Miettinen O."/>
            <person name="Hibbett D.S."/>
            <person name="Nagy L.G."/>
        </authorList>
    </citation>
    <scope>NUCLEOTIDE SEQUENCE [LARGE SCALE GENOMIC DNA]</scope>
    <source>
        <strain evidence="7 8">CBS 309.79</strain>
    </source>
</reference>
<comment type="subcellular location">
    <subcellularLocation>
        <location evidence="1">Nucleus matrix</location>
    </subcellularLocation>
</comment>
<evidence type="ECO:0000313" key="8">
    <source>
        <dbReference type="Proteomes" id="UP000305067"/>
    </source>
</evidence>
<dbReference type="Pfam" id="PF00241">
    <property type="entry name" value="Cofilin_ADF"/>
    <property type="match status" value="1"/>
</dbReference>
<dbReference type="Proteomes" id="UP000305067">
    <property type="component" value="Unassembled WGS sequence"/>
</dbReference>
<accession>A0A5C3QHY8</accession>
<evidence type="ECO:0000256" key="1">
    <source>
        <dbReference type="ARBA" id="ARBA00004109"/>
    </source>
</evidence>
<evidence type="ECO:0000259" key="6">
    <source>
        <dbReference type="PROSITE" id="PS51263"/>
    </source>
</evidence>
<dbReference type="Gene3D" id="3.40.20.10">
    <property type="entry name" value="Severin"/>
    <property type="match status" value="1"/>
</dbReference>
<keyword evidence="8" id="KW-1185">Reference proteome</keyword>
<dbReference type="OrthoDB" id="10249245at2759"/>
<dbReference type="PROSITE" id="PS51263">
    <property type="entry name" value="ADF_H"/>
    <property type="match status" value="1"/>
</dbReference>
<dbReference type="GO" id="GO:0016363">
    <property type="term" value="C:nuclear matrix"/>
    <property type="evidence" value="ECO:0007669"/>
    <property type="project" value="UniProtKB-SubCell"/>
</dbReference>
<dbReference type="CDD" id="cd11286">
    <property type="entry name" value="ADF_cofilin_like"/>
    <property type="match status" value="1"/>
</dbReference>
<dbReference type="SUPFAM" id="SSF55753">
    <property type="entry name" value="Actin depolymerizing proteins"/>
    <property type="match status" value="1"/>
</dbReference>
<dbReference type="PANTHER" id="PTHR11913">
    <property type="entry name" value="COFILIN-RELATED"/>
    <property type="match status" value="1"/>
</dbReference>
<gene>
    <name evidence="7" type="ORF">BDV98DRAFT_612548</name>
</gene>
<proteinExistence type="inferred from homology"/>
<dbReference type="STRING" id="1884261.A0A5C3QHY8"/>
<dbReference type="InterPro" id="IPR029006">
    <property type="entry name" value="ADF-H/Gelsolin-like_dom_sf"/>
</dbReference>
<evidence type="ECO:0000256" key="2">
    <source>
        <dbReference type="ARBA" id="ARBA00006844"/>
    </source>
</evidence>
<evidence type="ECO:0000313" key="7">
    <source>
        <dbReference type="EMBL" id="TFL01685.1"/>
    </source>
</evidence>
<evidence type="ECO:0000256" key="5">
    <source>
        <dbReference type="ARBA" id="ARBA00032427"/>
    </source>
</evidence>
<dbReference type="GO" id="GO:0003779">
    <property type="term" value="F:actin binding"/>
    <property type="evidence" value="ECO:0007669"/>
    <property type="project" value="UniProtKB-KW"/>
</dbReference>
<comment type="similarity">
    <text evidence="2">Belongs to the actin-binding proteins ADF family.</text>
</comment>
<name>A0A5C3QHY8_9AGAR</name>
<sequence length="144" mass="16090">MSSGVTANQACLEAYQSLKLGKKYRYIIYNLSKDNKEIVVEQTAERSSGDAISQYEEFLTHLSEAECRWAVYDFEFEKEDGGKRSKIVFFSWSPDTAKIKQKMLFASSKSALKLGLVGVAVEIQGTDFSEISYESVLDKASKGA</sequence>
<feature type="domain" description="ADF-H" evidence="6">
    <location>
        <begin position="3"/>
        <end position="141"/>
    </location>
</feature>
<dbReference type="InterPro" id="IPR002108">
    <property type="entry name" value="ADF-H"/>
</dbReference>
<dbReference type="GO" id="GO:0015629">
    <property type="term" value="C:actin cytoskeleton"/>
    <property type="evidence" value="ECO:0007669"/>
    <property type="project" value="InterPro"/>
</dbReference>
<dbReference type="AlphaFoldDB" id="A0A5C3QHY8"/>
<keyword evidence="4" id="KW-0009">Actin-binding</keyword>
<evidence type="ECO:0000256" key="4">
    <source>
        <dbReference type="ARBA" id="ARBA00023203"/>
    </source>
</evidence>
<dbReference type="GO" id="GO:0030042">
    <property type="term" value="P:actin filament depolymerization"/>
    <property type="evidence" value="ECO:0007669"/>
    <property type="project" value="InterPro"/>
</dbReference>
<protein>
    <recommendedName>
        <fullName evidence="3">Cofilin</fullName>
    </recommendedName>
    <alternativeName>
        <fullName evidence="5">Actin-depolymerizing factor 1</fullName>
    </alternativeName>
</protein>